<organism evidence="2 3">
    <name type="scientific">Streptomyces luteireticuli</name>
    <dbReference type="NCBI Taxonomy" id="173858"/>
    <lineage>
        <taxon>Bacteria</taxon>
        <taxon>Bacillati</taxon>
        <taxon>Actinomycetota</taxon>
        <taxon>Actinomycetes</taxon>
        <taxon>Kitasatosporales</taxon>
        <taxon>Streptomycetaceae</taxon>
        <taxon>Streptomyces</taxon>
    </lineage>
</organism>
<accession>A0ABP3I7A9</accession>
<proteinExistence type="predicted"/>
<dbReference type="PROSITE" id="PS51186">
    <property type="entry name" value="GNAT"/>
    <property type="match status" value="1"/>
</dbReference>
<feature type="domain" description="N-acetyltransferase" evidence="1">
    <location>
        <begin position="16"/>
        <end position="166"/>
    </location>
</feature>
<dbReference type="Proteomes" id="UP001500879">
    <property type="component" value="Unassembled WGS sequence"/>
</dbReference>
<gene>
    <name evidence="2" type="ORF">GCM10010357_11910</name>
</gene>
<dbReference type="CDD" id="cd04301">
    <property type="entry name" value="NAT_SF"/>
    <property type="match status" value="1"/>
</dbReference>
<evidence type="ECO:0000259" key="1">
    <source>
        <dbReference type="PROSITE" id="PS51186"/>
    </source>
</evidence>
<keyword evidence="3" id="KW-1185">Reference proteome</keyword>
<evidence type="ECO:0000313" key="2">
    <source>
        <dbReference type="EMBL" id="GAA0392762.1"/>
    </source>
</evidence>
<name>A0ABP3I7A9_9ACTN</name>
<dbReference type="RefSeq" id="WP_344020616.1">
    <property type="nucleotide sequence ID" value="NZ_BAAABX010000010.1"/>
</dbReference>
<sequence length="395" mass="42234">MTQSQLLPRTGGHGTVLIDTAEARDVAALRQLYFAVYGPSYPLRLGTDPAAMTAALEAPGVRWLVARDAGSGDVVGSAVLRGDLAARIGKVEGLAVHPGHAGAGIARALLSGLCEEAFGPHGVLDSVYATARCVSPVPQRALMRQGFRPLGLLPGAVELRSRETLALVIRHRDGVLDRRAPVREVPEQIVPLLEAADRAAGPLGFTGVRPRPAPRRACPRPEAEPIEVIQATGFVRRRYAQHACGGVPSLPLSLPNVLLTPEDGRFEAYGVIDREGGCGTLLDVAPSTAPLGEALGDVVHAMAEHGAAYVETLLPLADHERLEHYLAHGFVPSALYPAMRHENGTWHDHVLLAYASGRPDFRALDADAAFAPYVEQYSRSWTATYLNTFTPEPPR</sequence>
<evidence type="ECO:0000313" key="3">
    <source>
        <dbReference type="Proteomes" id="UP001500879"/>
    </source>
</evidence>
<dbReference type="InterPro" id="IPR000182">
    <property type="entry name" value="GNAT_dom"/>
</dbReference>
<dbReference type="InterPro" id="IPR016181">
    <property type="entry name" value="Acyl_CoA_acyltransferase"/>
</dbReference>
<dbReference type="EMBL" id="BAAABX010000010">
    <property type="protein sequence ID" value="GAA0392762.1"/>
    <property type="molecule type" value="Genomic_DNA"/>
</dbReference>
<reference evidence="3" key="1">
    <citation type="journal article" date="2019" name="Int. J. Syst. Evol. Microbiol.">
        <title>The Global Catalogue of Microorganisms (GCM) 10K type strain sequencing project: providing services to taxonomists for standard genome sequencing and annotation.</title>
        <authorList>
            <consortium name="The Broad Institute Genomics Platform"/>
            <consortium name="The Broad Institute Genome Sequencing Center for Infectious Disease"/>
            <person name="Wu L."/>
            <person name="Ma J."/>
        </authorList>
    </citation>
    <scope>NUCLEOTIDE SEQUENCE [LARGE SCALE GENOMIC DNA]</scope>
    <source>
        <strain evidence="3">JCM 4788</strain>
    </source>
</reference>
<dbReference type="Gene3D" id="3.40.630.30">
    <property type="match status" value="1"/>
</dbReference>
<dbReference type="SUPFAM" id="SSF55729">
    <property type="entry name" value="Acyl-CoA N-acyltransferases (Nat)"/>
    <property type="match status" value="1"/>
</dbReference>
<comment type="caution">
    <text evidence="2">The sequence shown here is derived from an EMBL/GenBank/DDBJ whole genome shotgun (WGS) entry which is preliminary data.</text>
</comment>
<dbReference type="Pfam" id="PF00583">
    <property type="entry name" value="Acetyltransf_1"/>
    <property type="match status" value="1"/>
</dbReference>
<protein>
    <recommendedName>
        <fullName evidence="1">N-acetyltransferase domain-containing protein</fullName>
    </recommendedName>
</protein>